<evidence type="ECO:0000313" key="1">
    <source>
        <dbReference type="EMBL" id="KAK4499450.1"/>
    </source>
</evidence>
<comment type="caution">
    <text evidence="1">The sequence shown here is derived from an EMBL/GenBank/DDBJ whole genome shotgun (WGS) entry which is preliminary data.</text>
</comment>
<proteinExistence type="predicted"/>
<sequence>MMPCRIGQDDTVDNAIRAVVKNKDIALKGYDSPTTGCLGPYVKSVESLRIAMETREDNLSDNVLMAVALLCVCEALMQSEMFACFAHWAAMSTIMLSRPLSWQPSELSRAILYHIRNQTFHIPVARGQISPFDHPRWYTLEPAGASSLPPEVARLKLLSNQLMIRLPRLILQVRAQRQQPDDIKGEKALALATDLSKLSDISAENKMLHRIKVIKTTNPTDADFIPFSFEYANLADLETAVVYWKSQLILGHLRLKLKHLFPHYDFDVDDLNTSMERMAINIMMSHQHARHRQQYAHARGMVAMPTGWTAIWGLWRERATFRGIHVKEWRRFNRKRVNESIAIWKFEASEEQIEESSDLLAGGPLEGTFVAAYAHIPFWATDVQSKVK</sequence>
<dbReference type="PANTHER" id="PTHR38111">
    <property type="entry name" value="ZN(2)-C6 FUNGAL-TYPE DOMAIN-CONTAINING PROTEIN-RELATED"/>
    <property type="match status" value="1"/>
</dbReference>
<protein>
    <submittedName>
        <fullName evidence="1">Uncharacterized protein</fullName>
    </submittedName>
</protein>
<keyword evidence="2" id="KW-1185">Reference proteome</keyword>
<organism evidence="1 2">
    <name type="scientific">Zasmidium cellare</name>
    <name type="common">Wine cellar mold</name>
    <name type="synonym">Racodium cellare</name>
    <dbReference type="NCBI Taxonomy" id="395010"/>
    <lineage>
        <taxon>Eukaryota</taxon>
        <taxon>Fungi</taxon>
        <taxon>Dikarya</taxon>
        <taxon>Ascomycota</taxon>
        <taxon>Pezizomycotina</taxon>
        <taxon>Dothideomycetes</taxon>
        <taxon>Dothideomycetidae</taxon>
        <taxon>Mycosphaerellales</taxon>
        <taxon>Mycosphaerellaceae</taxon>
        <taxon>Zasmidium</taxon>
    </lineage>
</organism>
<name>A0ABR0EDT1_ZASCE</name>
<gene>
    <name evidence="1" type="ORF">PRZ48_009964</name>
</gene>
<reference evidence="1 2" key="1">
    <citation type="journal article" date="2023" name="G3 (Bethesda)">
        <title>A chromosome-level genome assembly of Zasmidium syzygii isolated from banana leaves.</title>
        <authorList>
            <person name="van Westerhoven A.C."/>
            <person name="Mehrabi R."/>
            <person name="Talebi R."/>
            <person name="Steentjes M.B.F."/>
            <person name="Corcolon B."/>
            <person name="Chong P.A."/>
            <person name="Kema G.H.J."/>
            <person name="Seidl M.F."/>
        </authorList>
    </citation>
    <scope>NUCLEOTIDE SEQUENCE [LARGE SCALE GENOMIC DNA]</scope>
    <source>
        <strain evidence="1 2">P124</strain>
    </source>
</reference>
<dbReference type="Proteomes" id="UP001305779">
    <property type="component" value="Unassembled WGS sequence"/>
</dbReference>
<accession>A0ABR0EDT1</accession>
<evidence type="ECO:0000313" key="2">
    <source>
        <dbReference type="Proteomes" id="UP001305779"/>
    </source>
</evidence>
<dbReference type="EMBL" id="JAXOVC010000007">
    <property type="protein sequence ID" value="KAK4499450.1"/>
    <property type="molecule type" value="Genomic_DNA"/>
</dbReference>
<dbReference type="InterPro" id="IPR053178">
    <property type="entry name" value="Osmoadaptation_assoc"/>
</dbReference>
<dbReference type="PANTHER" id="PTHR38111:SF2">
    <property type="entry name" value="FINGER DOMAIN PROTEIN, PUTATIVE (AFU_ORTHOLOGUE AFUA_1G01560)-RELATED"/>
    <property type="match status" value="1"/>
</dbReference>